<gene>
    <name evidence="3" type="ORF">LUZ61_012692</name>
</gene>
<dbReference type="PANTHER" id="PTHR46033:SF71">
    <property type="entry name" value="OS11G0534500 PROTEIN"/>
    <property type="match status" value="1"/>
</dbReference>
<name>A0AAD6F1D3_9POAL</name>
<dbReference type="InterPro" id="IPR019557">
    <property type="entry name" value="AminoTfrase-like_pln_mobile"/>
</dbReference>
<sequence>MPPRRRTSPGSQRSTRLRTDPQASTLDVPEPTDVVSSGVVDAGASSSAGASTSAGPSSSSTPPPPPPPPPPGADRLLHLQPDQLRGPTKWQPLVHKPMMARTPEVDQHLTTLGLIHVVQLGHMPVDHTLVQGLALFWRPETHTFHFPHVGEMTVSLEDVAFLYGLPVVTGRVVTGRCDFDYIDLLSTALPRDTSQEQVEKCFREKERTKKHRVKFTKLRKIWKDVVLDDEDQIERYTRAFVLELFGCTLFPDATGDSVPGFYLDLLRDLRTTPSQGVYNWGAATLAALYRGLDTAAINNSAKIGAPWLLLQLWSYARLTLCRPTITSDFSDWGVPSIDSCAPYGRRWTTRHRSKKYEGPGIASGMDYARDVLMKIRPEHVVWRPYHHIRARMPRYAQVDPSLFVVRIPCIHYWMVMWHYADRVMHQFMLYQTVPPPRPEAWQRMSSLMGYMFTTYRARDWRDVFRTEVAMWGDMTQAMIRENRPWSDSMLGTYLRWLRVHGGAYVVQIPEETETAPVADMSYLRDSPAHVALVKHTLRDVLRACAWAVKKGFRRAGKTLLKSCSTTLDLVGEPHRIPLVLESKGLPTDIASIPDTSSDEEELPEPGWEEHRIY</sequence>
<protein>
    <recommendedName>
        <fullName evidence="2">Aminotransferase-like plant mobile domain-containing protein</fullName>
    </recommendedName>
</protein>
<feature type="domain" description="Aminotransferase-like plant mobile" evidence="2">
    <location>
        <begin position="113"/>
        <end position="437"/>
    </location>
</feature>
<dbReference type="InterPro" id="IPR044824">
    <property type="entry name" value="MAIN-like"/>
</dbReference>
<evidence type="ECO:0000259" key="2">
    <source>
        <dbReference type="Pfam" id="PF10536"/>
    </source>
</evidence>
<accession>A0AAD6F1D3</accession>
<dbReference type="GO" id="GO:0010073">
    <property type="term" value="P:meristem maintenance"/>
    <property type="evidence" value="ECO:0007669"/>
    <property type="project" value="InterPro"/>
</dbReference>
<dbReference type="SUPFAM" id="SSF101447">
    <property type="entry name" value="Formin homology 2 domain (FH2 domain)"/>
    <property type="match status" value="1"/>
</dbReference>
<evidence type="ECO:0000256" key="1">
    <source>
        <dbReference type="SAM" id="MobiDB-lite"/>
    </source>
</evidence>
<keyword evidence="4" id="KW-1185">Reference proteome</keyword>
<feature type="region of interest" description="Disordered" evidence="1">
    <location>
        <begin position="1"/>
        <end position="76"/>
    </location>
</feature>
<comment type="caution">
    <text evidence="3">The sequence shown here is derived from an EMBL/GenBank/DDBJ whole genome shotgun (WGS) entry which is preliminary data.</text>
</comment>
<dbReference type="PANTHER" id="PTHR46033">
    <property type="entry name" value="PROTEIN MAIN-LIKE 2"/>
    <property type="match status" value="1"/>
</dbReference>
<dbReference type="AlphaFoldDB" id="A0AAD6F1D3"/>
<feature type="region of interest" description="Disordered" evidence="1">
    <location>
        <begin position="589"/>
        <end position="613"/>
    </location>
</feature>
<dbReference type="Pfam" id="PF10536">
    <property type="entry name" value="PMD"/>
    <property type="match status" value="1"/>
</dbReference>
<reference evidence="3 4" key="1">
    <citation type="journal article" date="2022" name="Cell">
        <title>Repeat-based holocentromeres influence genome architecture and karyotype evolution.</title>
        <authorList>
            <person name="Hofstatter P.G."/>
            <person name="Thangavel G."/>
            <person name="Lux T."/>
            <person name="Neumann P."/>
            <person name="Vondrak T."/>
            <person name="Novak P."/>
            <person name="Zhang M."/>
            <person name="Costa L."/>
            <person name="Castellani M."/>
            <person name="Scott A."/>
            <person name="Toegelov H."/>
            <person name="Fuchs J."/>
            <person name="Mata-Sucre Y."/>
            <person name="Dias Y."/>
            <person name="Vanzela A.L.L."/>
            <person name="Huettel B."/>
            <person name="Almeida C.C.S."/>
            <person name="Simkova H."/>
            <person name="Souza G."/>
            <person name="Pedrosa-Harand A."/>
            <person name="Macas J."/>
            <person name="Mayer K.F.X."/>
            <person name="Houben A."/>
            <person name="Marques A."/>
        </authorList>
    </citation>
    <scope>NUCLEOTIDE SEQUENCE [LARGE SCALE GENOMIC DNA]</scope>
    <source>
        <strain evidence="3">RhyTen1mFocal</strain>
    </source>
</reference>
<evidence type="ECO:0000313" key="3">
    <source>
        <dbReference type="EMBL" id="KAJ3708987.1"/>
    </source>
</evidence>
<proteinExistence type="predicted"/>
<evidence type="ECO:0000313" key="4">
    <source>
        <dbReference type="Proteomes" id="UP001210211"/>
    </source>
</evidence>
<dbReference type="EMBL" id="JAMRDG010000001">
    <property type="protein sequence ID" value="KAJ3708987.1"/>
    <property type="molecule type" value="Genomic_DNA"/>
</dbReference>
<feature type="compositionally biased region" description="Pro residues" evidence="1">
    <location>
        <begin position="61"/>
        <end position="72"/>
    </location>
</feature>
<organism evidence="3 4">
    <name type="scientific">Rhynchospora tenuis</name>
    <dbReference type="NCBI Taxonomy" id="198213"/>
    <lineage>
        <taxon>Eukaryota</taxon>
        <taxon>Viridiplantae</taxon>
        <taxon>Streptophyta</taxon>
        <taxon>Embryophyta</taxon>
        <taxon>Tracheophyta</taxon>
        <taxon>Spermatophyta</taxon>
        <taxon>Magnoliopsida</taxon>
        <taxon>Liliopsida</taxon>
        <taxon>Poales</taxon>
        <taxon>Cyperaceae</taxon>
        <taxon>Cyperoideae</taxon>
        <taxon>Rhynchosporeae</taxon>
        <taxon>Rhynchospora</taxon>
    </lineage>
</organism>
<feature type="compositionally biased region" description="Low complexity" evidence="1">
    <location>
        <begin position="32"/>
        <end position="60"/>
    </location>
</feature>
<dbReference type="Proteomes" id="UP001210211">
    <property type="component" value="Unassembled WGS sequence"/>
</dbReference>